<dbReference type="PANTHER" id="PTHR30204:SF93">
    <property type="entry name" value="HTH MERR-TYPE DOMAIN-CONTAINING PROTEIN"/>
    <property type="match status" value="1"/>
</dbReference>
<feature type="compositionally biased region" description="Pro residues" evidence="2">
    <location>
        <begin position="310"/>
        <end position="320"/>
    </location>
</feature>
<evidence type="ECO:0000256" key="1">
    <source>
        <dbReference type="ARBA" id="ARBA00023125"/>
    </source>
</evidence>
<evidence type="ECO:0000256" key="2">
    <source>
        <dbReference type="SAM" id="MobiDB-lite"/>
    </source>
</evidence>
<organism evidence="4 5">
    <name type="scientific">Candidatus Mycobacterium wuenschmannii</name>
    <dbReference type="NCBI Taxonomy" id="3027808"/>
    <lineage>
        <taxon>Bacteria</taxon>
        <taxon>Bacillati</taxon>
        <taxon>Actinomycetota</taxon>
        <taxon>Actinomycetes</taxon>
        <taxon>Mycobacteriales</taxon>
        <taxon>Mycobacteriaceae</taxon>
        <taxon>Mycobacterium</taxon>
    </lineage>
</organism>
<feature type="region of interest" description="Disordered" evidence="2">
    <location>
        <begin position="297"/>
        <end position="320"/>
    </location>
</feature>
<dbReference type="SMART" id="SM00422">
    <property type="entry name" value="HTH_MERR"/>
    <property type="match status" value="1"/>
</dbReference>
<keyword evidence="1" id="KW-0238">DNA-binding</keyword>
<dbReference type="PROSITE" id="PS50937">
    <property type="entry name" value="HTH_MERR_2"/>
    <property type="match status" value="1"/>
</dbReference>
<gene>
    <name evidence="4" type="ORF">PT015_17740</name>
</gene>
<dbReference type="Gene3D" id="1.10.1660.10">
    <property type="match status" value="1"/>
</dbReference>
<feature type="domain" description="HTH merR-type" evidence="3">
    <location>
        <begin position="59"/>
        <end position="127"/>
    </location>
</feature>
<reference evidence="4 5" key="1">
    <citation type="journal article" date="2023" name="Microbiol. Resour. Announc.">
        <title>Complete Genome Sequence of Mycobacterium wuenschmanii, a novel Nontuberculous Mycobacterium Isolated from a captive population of Amazon Milk Frogs.</title>
        <authorList>
            <person name="Hicks J."/>
            <person name="Zeineldin M."/>
            <person name="Ward H."/>
            <person name="Wuenschmann A."/>
            <person name="Camp P."/>
            <person name="Farrell D."/>
            <person name="Lehman K."/>
            <person name="Thacker T."/>
            <person name="Cuthbert E."/>
        </authorList>
    </citation>
    <scope>NUCLEOTIDE SEQUENCE [LARGE SCALE GENOMIC DNA]</scope>
    <source>
        <strain evidence="4 5">Wuenschmanii</strain>
    </source>
</reference>
<dbReference type="Pfam" id="PF13411">
    <property type="entry name" value="MerR_1"/>
    <property type="match status" value="1"/>
</dbReference>
<protein>
    <submittedName>
        <fullName evidence="4">MerR family transcriptional regulator</fullName>
    </submittedName>
</protein>
<dbReference type="SUPFAM" id="SSF46955">
    <property type="entry name" value="Putative DNA-binding domain"/>
    <property type="match status" value="1"/>
</dbReference>
<evidence type="ECO:0000313" key="4">
    <source>
        <dbReference type="EMBL" id="WIM86712.1"/>
    </source>
</evidence>
<keyword evidence="5" id="KW-1185">Reference proteome</keyword>
<dbReference type="Proteomes" id="UP001236585">
    <property type="component" value="Chromosome"/>
</dbReference>
<dbReference type="RefSeq" id="WP_285186180.1">
    <property type="nucleotide sequence ID" value="NZ_CP126981.1"/>
</dbReference>
<evidence type="ECO:0000313" key="5">
    <source>
        <dbReference type="Proteomes" id="UP001236585"/>
    </source>
</evidence>
<evidence type="ECO:0000259" key="3">
    <source>
        <dbReference type="PROSITE" id="PS50937"/>
    </source>
</evidence>
<proteinExistence type="predicted"/>
<dbReference type="EMBL" id="CP126981">
    <property type="protein sequence ID" value="WIM86712.1"/>
    <property type="molecule type" value="Genomic_DNA"/>
</dbReference>
<dbReference type="InterPro" id="IPR009061">
    <property type="entry name" value="DNA-bd_dom_put_sf"/>
</dbReference>
<sequence length="320" mass="35271">MASERSRRPHNKAVSAMLSNLRRASKPVRQHGRDVFDTTVAQMFDALSAPPAEDDGRGEYRMEELARLAGTTTRNIRLYRDRGLLDPPQRMGRLAIYNDSHLHRLRLIHRLLKRGYTISNVRELLTFHHDGKSLADLLELPPISTATVAWAAEEPRTLSLSQAQDLVADPPAFERLVAMGLLRVDNNSAILLRPTLIDTFNELRAYGITMDELLDLHEQVLPHVGQISDVLVQAGAEYAANLLASDRRPSNDTEFADLIASLIAFGPLALTSINGTLTASIRAAAQTVVARMVSDFVRESGSGPEQSQHTPPPGTAPPRE</sequence>
<dbReference type="InterPro" id="IPR047057">
    <property type="entry name" value="MerR_fam"/>
</dbReference>
<accession>A0ABY8VVM4</accession>
<dbReference type="InterPro" id="IPR000551">
    <property type="entry name" value="MerR-type_HTH_dom"/>
</dbReference>
<name>A0ABY8VVM4_9MYCO</name>
<dbReference type="PANTHER" id="PTHR30204">
    <property type="entry name" value="REDOX-CYCLING DRUG-SENSING TRANSCRIPTIONAL ACTIVATOR SOXR"/>
    <property type="match status" value="1"/>
</dbReference>